<dbReference type="InterPro" id="IPR013099">
    <property type="entry name" value="K_chnl_dom"/>
</dbReference>
<keyword evidence="3" id="KW-0633">Potassium transport</keyword>
<keyword evidence="9 11" id="KW-0472">Membrane</keyword>
<feature type="transmembrane region" description="Helical" evidence="11">
    <location>
        <begin position="26"/>
        <end position="46"/>
    </location>
</feature>
<keyword evidence="5" id="KW-0631">Potassium channel</keyword>
<comment type="subcellular location">
    <subcellularLocation>
        <location evidence="1">Membrane</location>
        <topology evidence="1">Multi-pass membrane protein</topology>
    </subcellularLocation>
</comment>
<evidence type="ECO:0000256" key="1">
    <source>
        <dbReference type="ARBA" id="ARBA00004141"/>
    </source>
</evidence>
<dbReference type="InterPro" id="IPR047871">
    <property type="entry name" value="K_chnl_Slo-like"/>
</dbReference>
<accession>A0ABN9V2K5</accession>
<dbReference type="PANTHER" id="PTHR10027:SF10">
    <property type="entry name" value="SLOWPOKE 2, ISOFORM D"/>
    <property type="match status" value="1"/>
</dbReference>
<keyword evidence="8" id="KW-0406">Ion transport</keyword>
<dbReference type="Proteomes" id="UP001189429">
    <property type="component" value="Unassembled WGS sequence"/>
</dbReference>
<dbReference type="Pfam" id="PF07885">
    <property type="entry name" value="Ion_trans_2"/>
    <property type="match status" value="1"/>
</dbReference>
<comment type="caution">
    <text evidence="13">The sequence shown here is derived from an EMBL/GenBank/DDBJ whole genome shotgun (WGS) entry which is preliminary data.</text>
</comment>
<evidence type="ECO:0000256" key="5">
    <source>
        <dbReference type="ARBA" id="ARBA00022826"/>
    </source>
</evidence>
<keyword evidence="7 11" id="KW-1133">Transmembrane helix</keyword>
<evidence type="ECO:0000313" key="13">
    <source>
        <dbReference type="EMBL" id="CAK0866993.1"/>
    </source>
</evidence>
<protein>
    <recommendedName>
        <fullName evidence="12">Potassium channel domain-containing protein</fullName>
    </recommendedName>
</protein>
<dbReference type="Gene3D" id="1.10.287.70">
    <property type="match status" value="1"/>
</dbReference>
<keyword evidence="14" id="KW-1185">Reference proteome</keyword>
<evidence type="ECO:0000256" key="3">
    <source>
        <dbReference type="ARBA" id="ARBA00022538"/>
    </source>
</evidence>
<keyword evidence="4 11" id="KW-0812">Transmembrane</keyword>
<keyword evidence="6" id="KW-0630">Potassium</keyword>
<feature type="non-terminal residue" evidence="13">
    <location>
        <position position="1"/>
    </location>
</feature>
<evidence type="ECO:0000256" key="2">
    <source>
        <dbReference type="ARBA" id="ARBA00022448"/>
    </source>
</evidence>
<organism evidence="13 14">
    <name type="scientific">Prorocentrum cordatum</name>
    <dbReference type="NCBI Taxonomy" id="2364126"/>
    <lineage>
        <taxon>Eukaryota</taxon>
        <taxon>Sar</taxon>
        <taxon>Alveolata</taxon>
        <taxon>Dinophyceae</taxon>
        <taxon>Prorocentrales</taxon>
        <taxon>Prorocentraceae</taxon>
        <taxon>Prorocentrum</taxon>
    </lineage>
</organism>
<keyword evidence="10" id="KW-0407">Ion channel</keyword>
<dbReference type="EMBL" id="CAUYUJ010016597">
    <property type="protein sequence ID" value="CAK0866993.1"/>
    <property type="molecule type" value="Genomic_DNA"/>
</dbReference>
<dbReference type="PANTHER" id="PTHR10027">
    <property type="entry name" value="CALCIUM-ACTIVATED POTASSIUM CHANNEL ALPHA CHAIN"/>
    <property type="match status" value="1"/>
</dbReference>
<proteinExistence type="predicted"/>
<keyword evidence="2" id="KW-0813">Transport</keyword>
<evidence type="ECO:0000259" key="12">
    <source>
        <dbReference type="Pfam" id="PF07885"/>
    </source>
</evidence>
<dbReference type="SUPFAM" id="SSF81324">
    <property type="entry name" value="Voltage-gated potassium channels"/>
    <property type="match status" value="1"/>
</dbReference>
<evidence type="ECO:0000256" key="4">
    <source>
        <dbReference type="ARBA" id="ARBA00022692"/>
    </source>
</evidence>
<evidence type="ECO:0000256" key="6">
    <source>
        <dbReference type="ARBA" id="ARBA00022958"/>
    </source>
</evidence>
<evidence type="ECO:0000256" key="11">
    <source>
        <dbReference type="SAM" id="Phobius"/>
    </source>
</evidence>
<gene>
    <name evidence="13" type="ORF">PCOR1329_LOCUS54027</name>
</gene>
<name>A0ABN9V2K5_9DINO</name>
<feature type="domain" description="Potassium channel" evidence="12">
    <location>
        <begin position="2"/>
        <end position="53"/>
    </location>
</feature>
<evidence type="ECO:0000256" key="8">
    <source>
        <dbReference type="ARBA" id="ARBA00023065"/>
    </source>
</evidence>
<evidence type="ECO:0000256" key="10">
    <source>
        <dbReference type="ARBA" id="ARBA00023303"/>
    </source>
</evidence>
<evidence type="ECO:0000313" key="14">
    <source>
        <dbReference type="Proteomes" id="UP001189429"/>
    </source>
</evidence>
<evidence type="ECO:0000256" key="7">
    <source>
        <dbReference type="ARBA" id="ARBA00022989"/>
    </source>
</evidence>
<sequence length="119" mass="13131">AVSAIYFTVSTVATVGPGDLVPATSVGRICTTMIIFGGLCMVALALHRVEMVFQNSVKGLGSYRFRRKRRHVVVTGNPDSQMALDLISEIYHEDGISAQKATTWTWFFCCRYPPPTRST</sequence>
<reference evidence="13" key="1">
    <citation type="submission" date="2023-10" db="EMBL/GenBank/DDBJ databases">
        <authorList>
            <person name="Chen Y."/>
            <person name="Shah S."/>
            <person name="Dougan E. K."/>
            <person name="Thang M."/>
            <person name="Chan C."/>
        </authorList>
    </citation>
    <scope>NUCLEOTIDE SEQUENCE [LARGE SCALE GENOMIC DNA]</scope>
</reference>
<evidence type="ECO:0000256" key="9">
    <source>
        <dbReference type="ARBA" id="ARBA00023136"/>
    </source>
</evidence>